<evidence type="ECO:0000313" key="9">
    <source>
        <dbReference type="Proteomes" id="UP000280696"/>
    </source>
</evidence>
<keyword evidence="2 7" id="KW-0808">Transferase</keyword>
<comment type="similarity">
    <text evidence="7">Belongs to the CitG/MdcB family.</text>
</comment>
<comment type="caution">
    <text evidence="8">The sequence shown here is derived from an EMBL/GenBank/DDBJ whole genome shotgun (WGS) entry which is preliminary data.</text>
</comment>
<dbReference type="OrthoDB" id="114886at2"/>
<evidence type="ECO:0000256" key="5">
    <source>
        <dbReference type="ARBA" id="ARBA00022840"/>
    </source>
</evidence>
<evidence type="ECO:0000256" key="4">
    <source>
        <dbReference type="ARBA" id="ARBA00022741"/>
    </source>
</evidence>
<dbReference type="EC" id="2.4.2.52" evidence="7"/>
<evidence type="ECO:0000256" key="7">
    <source>
        <dbReference type="HAMAP-Rule" id="MF_00397"/>
    </source>
</evidence>
<dbReference type="GO" id="GO:0046917">
    <property type="term" value="F:triphosphoribosyl-dephospho-CoA synthase activity"/>
    <property type="evidence" value="ECO:0007669"/>
    <property type="project" value="UniProtKB-UniRule"/>
</dbReference>
<comment type="catalytic activity">
    <reaction evidence="6">
        <text>apo-[citrate lyase ACP] + 2'-(5''-triphospho-alpha-D-ribosyl)-3'-dephospho-CoA = holo-[citrate lyase ACP] + diphosphate</text>
        <dbReference type="Rhea" id="RHEA:16333"/>
        <dbReference type="Rhea" id="RHEA-COMP:10157"/>
        <dbReference type="Rhea" id="RHEA-COMP:10158"/>
        <dbReference type="ChEBI" id="CHEBI:29999"/>
        <dbReference type="ChEBI" id="CHEBI:33019"/>
        <dbReference type="ChEBI" id="CHEBI:61378"/>
        <dbReference type="ChEBI" id="CHEBI:82683"/>
        <dbReference type="EC" id="2.7.7.61"/>
    </reaction>
</comment>
<gene>
    <name evidence="7 8" type="primary">citG</name>
    <name evidence="8" type="ORF">D7V94_19855</name>
</gene>
<dbReference type="PANTHER" id="PTHR30201">
    <property type="entry name" value="TRIPHOSPHORIBOSYL-DEPHOSPHO-COA SYNTHASE"/>
    <property type="match status" value="1"/>
</dbReference>
<dbReference type="Pfam" id="PF01874">
    <property type="entry name" value="CitG"/>
    <property type="match status" value="1"/>
</dbReference>
<name>A0A3A9A8W0_9FIRM</name>
<keyword evidence="5 7" id="KW-0067">ATP-binding</keyword>
<keyword evidence="9" id="KW-1185">Reference proteome</keyword>
<evidence type="ECO:0000313" key="8">
    <source>
        <dbReference type="EMBL" id="RKI88082.1"/>
    </source>
</evidence>
<accession>A0A3A9A8W0</accession>
<organism evidence="8 9">
    <name type="scientific">Parablautia intestinalis</name>
    <dbReference type="NCBI Taxonomy" id="2320100"/>
    <lineage>
        <taxon>Bacteria</taxon>
        <taxon>Bacillati</taxon>
        <taxon>Bacillota</taxon>
        <taxon>Clostridia</taxon>
        <taxon>Lachnospirales</taxon>
        <taxon>Lachnospiraceae</taxon>
        <taxon>Parablautia</taxon>
    </lineage>
</organism>
<dbReference type="Pfam" id="PF03802">
    <property type="entry name" value="CitX"/>
    <property type="match status" value="1"/>
</dbReference>
<dbReference type="NCBIfam" id="NF002383">
    <property type="entry name" value="PRK01392.1"/>
    <property type="match status" value="1"/>
</dbReference>
<dbReference type="PANTHER" id="PTHR30201:SF2">
    <property type="entry name" value="2-(5''-TRIPHOSPHORIBOSYL)-3'-DEPHOSPHOCOENZYME-A SYNTHASE"/>
    <property type="match status" value="1"/>
</dbReference>
<dbReference type="AlphaFoldDB" id="A0A3A9A8W0"/>
<reference evidence="8 9" key="1">
    <citation type="submission" date="2018-09" db="EMBL/GenBank/DDBJ databases">
        <title>Murine metabolic-syndrome-specific gut microbial biobank.</title>
        <authorList>
            <person name="Liu C."/>
        </authorList>
    </citation>
    <scope>NUCLEOTIDE SEQUENCE [LARGE SCALE GENOMIC DNA]</scope>
    <source>
        <strain evidence="8 9">0.1xD8-82</strain>
    </source>
</reference>
<dbReference type="InterPro" id="IPR002736">
    <property type="entry name" value="CitG"/>
</dbReference>
<dbReference type="Gene3D" id="1.10.4200.10">
    <property type="entry name" value="Triphosphoribosyl-dephospho-CoA protein"/>
    <property type="match status" value="1"/>
</dbReference>
<keyword evidence="3" id="KW-0548">Nucleotidyltransferase</keyword>
<evidence type="ECO:0000256" key="1">
    <source>
        <dbReference type="ARBA" id="ARBA00001210"/>
    </source>
</evidence>
<comment type="catalytic activity">
    <reaction evidence="1 7">
        <text>3'-dephospho-CoA + ATP = 2'-(5''-triphospho-alpha-D-ribosyl)-3'-dephospho-CoA + adenine</text>
        <dbReference type="Rhea" id="RHEA:15117"/>
        <dbReference type="ChEBI" id="CHEBI:16708"/>
        <dbReference type="ChEBI" id="CHEBI:30616"/>
        <dbReference type="ChEBI" id="CHEBI:57328"/>
        <dbReference type="ChEBI" id="CHEBI:61378"/>
        <dbReference type="EC" id="2.4.2.52"/>
    </reaction>
</comment>
<sequence>MNTEQQITLSQMLIARERRAQKQQELLKKYHASLICFTMNIAGPVKNNPLIRQGFSLGNRYLKQKLSAQKIKCIHQEIIDKVTGNEAYYVTDTDPKVLKKLTVEIEDASPIGRLFDLDVLSSEGLKTERTDLGLAPRICLICNKPAKECARSRTHTVEQLQSTIRQILTRAINESDSKDAASYALRAILHEACTTPKPGLVDRLDNGSHKDMDIFTFMDSASVLWPYFGSCARLGRQTASLSATETFFAIRKEGRKAEEDMVGATGGVNTHKGAIFTMGILCAALGRLDRKSWKKPEIILQECAEMTKGLTAHDFAGLTIKNARTAGQKLYLKYHITGVRGQMEEGLPAVRYTGLPALKAGVARGLSLNEAGCGALLALMTAATDTNLIARSNLRTWQETISRLKTLLAENPYPDTETLQQLNQEFIQKNLSPGGSADLLAVCYLLYFLEQDSLLS</sequence>
<dbReference type="NCBIfam" id="TIGR03124">
    <property type="entry name" value="citrate_citX"/>
    <property type="match status" value="1"/>
</dbReference>
<evidence type="ECO:0000256" key="2">
    <source>
        <dbReference type="ARBA" id="ARBA00022679"/>
    </source>
</evidence>
<dbReference type="GO" id="GO:0016757">
    <property type="term" value="F:glycosyltransferase activity"/>
    <property type="evidence" value="ECO:0007669"/>
    <property type="project" value="UniProtKB-KW"/>
</dbReference>
<dbReference type="HAMAP" id="MF_00397">
    <property type="entry name" value="CitG"/>
    <property type="match status" value="1"/>
</dbReference>
<protein>
    <recommendedName>
        <fullName evidence="7">Probable 2-(5''-triphosphoribosyl)-3'-dephosphocoenzyme-A synthase</fullName>
        <shortName evidence="7">2-(5''-triphosphoribosyl)-3'-dephospho-CoA synthase</shortName>
        <ecNumber evidence="7">2.4.2.52</ecNumber>
    </recommendedName>
</protein>
<evidence type="ECO:0000256" key="3">
    <source>
        <dbReference type="ARBA" id="ARBA00022695"/>
    </source>
</evidence>
<keyword evidence="4 7" id="KW-0547">Nucleotide-binding</keyword>
<dbReference type="Proteomes" id="UP000280696">
    <property type="component" value="Unassembled WGS sequence"/>
</dbReference>
<dbReference type="InterPro" id="IPR017551">
    <property type="entry name" value="TriPribosyl-deP-CoA_syn_CitG"/>
</dbReference>
<proteinExistence type="inferred from homology"/>
<dbReference type="GO" id="GO:0051191">
    <property type="term" value="P:prosthetic group biosynthetic process"/>
    <property type="evidence" value="ECO:0007669"/>
    <property type="project" value="InterPro"/>
</dbReference>
<dbReference type="InterPro" id="IPR005551">
    <property type="entry name" value="CitX"/>
</dbReference>
<dbReference type="NCBIfam" id="TIGR03125">
    <property type="entry name" value="citrate_citG"/>
    <property type="match status" value="1"/>
</dbReference>
<dbReference type="EMBL" id="RAYQ01000032">
    <property type="protein sequence ID" value="RKI88082.1"/>
    <property type="molecule type" value="Genomic_DNA"/>
</dbReference>
<dbReference type="GO" id="GO:0005524">
    <property type="term" value="F:ATP binding"/>
    <property type="evidence" value="ECO:0007669"/>
    <property type="project" value="UniProtKB-KW"/>
</dbReference>
<keyword evidence="8" id="KW-0328">Glycosyltransferase</keyword>
<evidence type="ECO:0000256" key="6">
    <source>
        <dbReference type="ARBA" id="ARBA00048574"/>
    </source>
</evidence>
<dbReference type="GO" id="GO:0050519">
    <property type="term" value="F:holo-citrate lyase synthase activity"/>
    <property type="evidence" value="ECO:0007669"/>
    <property type="project" value="UniProtKB-EC"/>
</dbReference>